<dbReference type="Gene3D" id="3.30.710.10">
    <property type="entry name" value="Potassium Channel Kv1.1, Chain A"/>
    <property type="match status" value="1"/>
</dbReference>
<dbReference type="EMBL" id="MVGT01000185">
    <property type="protein sequence ID" value="OVA19530.1"/>
    <property type="molecule type" value="Genomic_DNA"/>
</dbReference>
<proteinExistence type="inferred from homology"/>
<comment type="caution">
    <text evidence="8">The sequence shown here is derived from an EMBL/GenBank/DDBJ whole genome shotgun (WGS) entry which is preliminary data.</text>
</comment>
<dbReference type="Proteomes" id="UP000195402">
    <property type="component" value="Unassembled WGS sequence"/>
</dbReference>
<dbReference type="GO" id="GO:0009867">
    <property type="term" value="P:jasmonic acid mediated signaling pathway"/>
    <property type="evidence" value="ECO:0007669"/>
    <property type="project" value="UniProtKB-ARBA"/>
</dbReference>
<evidence type="ECO:0000256" key="5">
    <source>
        <dbReference type="SAM" id="MobiDB-lite"/>
    </source>
</evidence>
<dbReference type="InterPro" id="IPR016072">
    <property type="entry name" value="Skp1_comp_dimer"/>
</dbReference>
<sequence>MMKKLILKSSDEGMFEIDESVAVQSDLIKQMIDVDCVDADTHQIIPLPEVKTDILSKVIEYCKKHESSSSSKKIIIEEEEEDEDDEDSKKIKKERLEKEEKIRKWDEEFMKQMDHKAIFDIILAANYMNIKSLMDLGCQTIADLINGKKAEEIREIFGIKNDFTPEEEEEIKRENQWTCEN</sequence>
<organism evidence="8 9">
    <name type="scientific">Macleaya cordata</name>
    <name type="common">Five-seeded plume-poppy</name>
    <name type="synonym">Bocconia cordata</name>
    <dbReference type="NCBI Taxonomy" id="56857"/>
    <lineage>
        <taxon>Eukaryota</taxon>
        <taxon>Viridiplantae</taxon>
        <taxon>Streptophyta</taxon>
        <taxon>Embryophyta</taxon>
        <taxon>Tracheophyta</taxon>
        <taxon>Spermatophyta</taxon>
        <taxon>Magnoliopsida</taxon>
        <taxon>Ranunculales</taxon>
        <taxon>Papaveraceae</taxon>
        <taxon>Papaveroideae</taxon>
        <taxon>Macleaya</taxon>
    </lineage>
</organism>
<gene>
    <name evidence="8" type="ORF">BVC80_9051g23</name>
</gene>
<dbReference type="SUPFAM" id="SSF81382">
    <property type="entry name" value="Skp1 dimerisation domain-like"/>
    <property type="match status" value="1"/>
</dbReference>
<evidence type="ECO:0000259" key="6">
    <source>
        <dbReference type="Pfam" id="PF01466"/>
    </source>
</evidence>
<dbReference type="SUPFAM" id="SSF54695">
    <property type="entry name" value="POZ domain"/>
    <property type="match status" value="1"/>
</dbReference>
<dbReference type="AlphaFoldDB" id="A0A200RA03"/>
<dbReference type="OMA" id="YCKKHES"/>
<dbReference type="InterPro" id="IPR016897">
    <property type="entry name" value="SKP1"/>
</dbReference>
<comment type="similarity">
    <text evidence="2 4">Belongs to the SKP1 family.</text>
</comment>
<dbReference type="GO" id="GO:0016567">
    <property type="term" value="P:protein ubiquitination"/>
    <property type="evidence" value="ECO:0007669"/>
    <property type="project" value="UniProtKB-UniRule"/>
</dbReference>
<dbReference type="InterPro" id="IPR036296">
    <property type="entry name" value="SKP1-like_dim_sf"/>
</dbReference>
<dbReference type="STRING" id="56857.A0A200RA03"/>
<dbReference type="FunFam" id="3.30.710.10:FF:000026">
    <property type="entry name" value="E3 ubiquitin ligase complex SCF subunit"/>
    <property type="match status" value="1"/>
</dbReference>
<feature type="compositionally biased region" description="Acidic residues" evidence="5">
    <location>
        <begin position="77"/>
        <end position="86"/>
    </location>
</feature>
<accession>A0A200RA03</accession>
<dbReference type="InterPro" id="IPR011333">
    <property type="entry name" value="SKP1/BTB/POZ_sf"/>
</dbReference>
<feature type="region of interest" description="Disordered" evidence="5">
    <location>
        <begin position="72"/>
        <end position="93"/>
    </location>
</feature>
<dbReference type="PANTHER" id="PTHR11165">
    <property type="entry name" value="SKP1"/>
    <property type="match status" value="1"/>
</dbReference>
<evidence type="ECO:0000256" key="4">
    <source>
        <dbReference type="PIRNR" id="PIRNR028729"/>
    </source>
</evidence>
<dbReference type="SMART" id="SM00512">
    <property type="entry name" value="Skp1"/>
    <property type="match status" value="1"/>
</dbReference>
<dbReference type="GO" id="GO:0006511">
    <property type="term" value="P:ubiquitin-dependent protein catabolic process"/>
    <property type="evidence" value="ECO:0007669"/>
    <property type="project" value="InterPro"/>
</dbReference>
<evidence type="ECO:0000313" key="9">
    <source>
        <dbReference type="Proteomes" id="UP000195402"/>
    </source>
</evidence>
<reference evidence="8 9" key="1">
    <citation type="journal article" date="2017" name="Mol. Plant">
        <title>The Genome of Medicinal Plant Macleaya cordata Provides New Insights into Benzylisoquinoline Alkaloids Metabolism.</title>
        <authorList>
            <person name="Liu X."/>
            <person name="Liu Y."/>
            <person name="Huang P."/>
            <person name="Ma Y."/>
            <person name="Qing Z."/>
            <person name="Tang Q."/>
            <person name="Cao H."/>
            <person name="Cheng P."/>
            <person name="Zheng Y."/>
            <person name="Yuan Z."/>
            <person name="Zhou Y."/>
            <person name="Liu J."/>
            <person name="Tang Z."/>
            <person name="Zhuo Y."/>
            <person name="Zhang Y."/>
            <person name="Yu L."/>
            <person name="Huang J."/>
            <person name="Yang P."/>
            <person name="Peng Q."/>
            <person name="Zhang J."/>
            <person name="Jiang W."/>
            <person name="Zhang Z."/>
            <person name="Lin K."/>
            <person name="Ro D.K."/>
            <person name="Chen X."/>
            <person name="Xiong X."/>
            <person name="Shang Y."/>
            <person name="Huang S."/>
            <person name="Zeng J."/>
        </authorList>
    </citation>
    <scope>NUCLEOTIDE SEQUENCE [LARGE SCALE GENOMIC DNA]</scope>
    <source>
        <strain evidence="9">cv. BLH2017</strain>
        <tissue evidence="8">Root</tissue>
    </source>
</reference>
<evidence type="ECO:0000259" key="7">
    <source>
        <dbReference type="Pfam" id="PF03931"/>
    </source>
</evidence>
<comment type="function">
    <text evidence="4">Involved in ubiquitination and subsequent proteasomal degradation of target proteins. Together with CUL1, RBX1 and a F-box protein, it forms a SCF E3 ubiquitin ligase complex. The functional specificity of this complex depends on the type of F-box protein. In the SCF complex, it serves as an adapter that links the F-box protein to CUL1.</text>
</comment>
<keyword evidence="9" id="KW-1185">Reference proteome</keyword>
<dbReference type="InterPro" id="IPR016073">
    <property type="entry name" value="Skp1_comp_POZ"/>
</dbReference>
<evidence type="ECO:0000256" key="1">
    <source>
        <dbReference type="ARBA" id="ARBA00004906"/>
    </source>
</evidence>
<dbReference type="PIRSF" id="PIRSF028729">
    <property type="entry name" value="E3_ubiquit_lig_SCF_Skp"/>
    <property type="match status" value="1"/>
</dbReference>
<keyword evidence="3 4" id="KW-0833">Ubl conjugation pathway</keyword>
<name>A0A200RA03_MACCD</name>
<comment type="pathway">
    <text evidence="1 4">Protein modification; protein ubiquitination.</text>
</comment>
<dbReference type="InterPro" id="IPR001232">
    <property type="entry name" value="SKP1-like"/>
</dbReference>
<dbReference type="OrthoDB" id="2342932at2759"/>
<dbReference type="UniPathway" id="UPA00143"/>
<dbReference type="Pfam" id="PF01466">
    <property type="entry name" value="Skp1"/>
    <property type="match status" value="1"/>
</dbReference>
<protein>
    <recommendedName>
        <fullName evidence="4">SKP1-like protein</fullName>
    </recommendedName>
</protein>
<evidence type="ECO:0000256" key="2">
    <source>
        <dbReference type="ARBA" id="ARBA00009993"/>
    </source>
</evidence>
<dbReference type="Pfam" id="PF03931">
    <property type="entry name" value="Skp1_POZ"/>
    <property type="match status" value="1"/>
</dbReference>
<comment type="subunit">
    <text evidence="4">Part of a SCF (SKP1-cullin-F-box) protein ligase complex.</text>
</comment>
<dbReference type="InParanoid" id="A0A200RA03"/>
<feature type="domain" description="SKP1 component dimerisation" evidence="6">
    <location>
        <begin position="131"/>
        <end position="177"/>
    </location>
</feature>
<feature type="domain" description="SKP1 component POZ" evidence="7">
    <location>
        <begin position="3"/>
        <end position="66"/>
    </location>
</feature>
<evidence type="ECO:0000313" key="8">
    <source>
        <dbReference type="EMBL" id="OVA19530.1"/>
    </source>
</evidence>
<evidence type="ECO:0000256" key="3">
    <source>
        <dbReference type="ARBA" id="ARBA00022786"/>
    </source>
</evidence>